<dbReference type="Proteomes" id="UP000078544">
    <property type="component" value="Unassembled WGS sequence"/>
</dbReference>
<organism evidence="11 12">
    <name type="scientific">Moelleriella libera RCEF 2490</name>
    <dbReference type="NCBI Taxonomy" id="1081109"/>
    <lineage>
        <taxon>Eukaryota</taxon>
        <taxon>Fungi</taxon>
        <taxon>Dikarya</taxon>
        <taxon>Ascomycota</taxon>
        <taxon>Pezizomycotina</taxon>
        <taxon>Sordariomycetes</taxon>
        <taxon>Hypocreomycetidae</taxon>
        <taxon>Hypocreales</taxon>
        <taxon>Clavicipitaceae</taxon>
        <taxon>Moelleriella</taxon>
    </lineage>
</organism>
<keyword evidence="5" id="KW-0539">Nucleus</keyword>
<gene>
    <name evidence="11" type="ORF">AAL_01314</name>
</gene>
<feature type="domain" description="XLF-like N-terminal" evidence="9">
    <location>
        <begin position="8"/>
        <end position="134"/>
    </location>
</feature>
<feature type="compositionally biased region" description="Basic and acidic residues" evidence="8">
    <location>
        <begin position="511"/>
        <end position="531"/>
    </location>
</feature>
<feature type="compositionally biased region" description="Polar residues" evidence="8">
    <location>
        <begin position="332"/>
        <end position="342"/>
    </location>
</feature>
<evidence type="ECO:0000256" key="1">
    <source>
        <dbReference type="ARBA" id="ARBA00004123"/>
    </source>
</evidence>
<evidence type="ECO:0000259" key="10">
    <source>
        <dbReference type="Pfam" id="PF21928"/>
    </source>
</evidence>
<dbReference type="InterPro" id="IPR052287">
    <property type="entry name" value="NHEJ_factor"/>
</dbReference>
<dbReference type="Pfam" id="PF21928">
    <property type="entry name" value="XLF_CC"/>
    <property type="match status" value="1"/>
</dbReference>
<dbReference type="InterPro" id="IPR053829">
    <property type="entry name" value="XLF-like_CC"/>
</dbReference>
<feature type="compositionally biased region" description="Basic and acidic residues" evidence="8">
    <location>
        <begin position="354"/>
        <end position="363"/>
    </location>
</feature>
<feature type="compositionally biased region" description="Acidic residues" evidence="8">
    <location>
        <begin position="397"/>
        <end position="410"/>
    </location>
</feature>
<feature type="compositionally biased region" description="Polar residues" evidence="8">
    <location>
        <begin position="293"/>
        <end position="312"/>
    </location>
</feature>
<name>A0A166U2W6_9HYPO</name>
<dbReference type="CDD" id="cd22285">
    <property type="entry name" value="HD_XLF_N"/>
    <property type="match status" value="1"/>
</dbReference>
<dbReference type="PANTHER" id="PTHR32235">
    <property type="entry name" value="NON-HOMOLOGOUS END-JOINING FACTOR 1"/>
    <property type="match status" value="1"/>
</dbReference>
<accession>A0A166U2W6</accession>
<dbReference type="AlphaFoldDB" id="A0A166U2W6"/>
<dbReference type="InterPro" id="IPR015381">
    <property type="entry name" value="XLF-like_N"/>
</dbReference>
<comment type="caution">
    <text evidence="11">The sequence shown here is derived from an EMBL/GenBank/DDBJ whole genome shotgun (WGS) entry which is preliminary data.</text>
</comment>
<reference evidence="11 12" key="1">
    <citation type="journal article" date="2016" name="Genome Biol. Evol.">
        <title>Divergent and convergent evolution of fungal pathogenicity.</title>
        <authorList>
            <person name="Shang Y."/>
            <person name="Xiao G."/>
            <person name="Zheng P."/>
            <person name="Cen K."/>
            <person name="Zhan S."/>
            <person name="Wang C."/>
        </authorList>
    </citation>
    <scope>NUCLEOTIDE SEQUENCE [LARGE SCALE GENOMIC DNA]</scope>
    <source>
        <strain evidence="11 12">RCEF 2490</strain>
    </source>
</reference>
<evidence type="ECO:0000256" key="4">
    <source>
        <dbReference type="ARBA" id="ARBA00023204"/>
    </source>
</evidence>
<evidence type="ECO:0000259" key="9">
    <source>
        <dbReference type="Pfam" id="PF09302"/>
    </source>
</evidence>
<dbReference type="EMBL" id="AZGY01000002">
    <property type="protein sequence ID" value="OAA31982.1"/>
    <property type="molecule type" value="Genomic_DNA"/>
</dbReference>
<dbReference type="GO" id="GO:0006303">
    <property type="term" value="P:double-strand break repair via nonhomologous end joining"/>
    <property type="evidence" value="ECO:0007669"/>
    <property type="project" value="TreeGrafter"/>
</dbReference>
<evidence type="ECO:0000256" key="2">
    <source>
        <dbReference type="ARBA" id="ARBA00022763"/>
    </source>
</evidence>
<dbReference type="OrthoDB" id="2155935at2759"/>
<evidence type="ECO:0000256" key="8">
    <source>
        <dbReference type="SAM" id="MobiDB-lite"/>
    </source>
</evidence>
<keyword evidence="12" id="KW-1185">Reference proteome</keyword>
<keyword evidence="2" id="KW-0227">DNA damage</keyword>
<evidence type="ECO:0000313" key="11">
    <source>
        <dbReference type="EMBL" id="OAA31982.1"/>
    </source>
</evidence>
<proteinExistence type="inferred from homology"/>
<comment type="subcellular location">
    <subcellularLocation>
        <location evidence="1">Nucleus</location>
    </subcellularLocation>
</comment>
<evidence type="ECO:0000256" key="5">
    <source>
        <dbReference type="ARBA" id="ARBA00023242"/>
    </source>
</evidence>
<feature type="compositionally biased region" description="Polar residues" evidence="8">
    <location>
        <begin position="447"/>
        <end position="457"/>
    </location>
</feature>
<dbReference type="Pfam" id="PF09302">
    <property type="entry name" value="XLF"/>
    <property type="match status" value="1"/>
</dbReference>
<protein>
    <recommendedName>
        <fullName evidence="7">Non-homologous end-joining factor 1</fullName>
    </recommendedName>
</protein>
<feature type="domain" description="XLF-like coiled-coil region" evidence="10">
    <location>
        <begin position="137"/>
        <end position="188"/>
    </location>
</feature>
<dbReference type="PANTHER" id="PTHR32235:SF1">
    <property type="entry name" value="NON-HOMOLOGOUS END-JOINING FACTOR 1"/>
    <property type="match status" value="1"/>
</dbReference>
<evidence type="ECO:0000256" key="7">
    <source>
        <dbReference type="ARBA" id="ARBA00044529"/>
    </source>
</evidence>
<comment type="similarity">
    <text evidence="6">Belongs to the XRCC4-XLF family. XLF subfamily.</text>
</comment>
<evidence type="ECO:0000313" key="12">
    <source>
        <dbReference type="Proteomes" id="UP000078544"/>
    </source>
</evidence>
<keyword evidence="4" id="KW-0234">DNA repair</keyword>
<keyword evidence="3" id="KW-0238">DNA-binding</keyword>
<sequence>MSVAKSGMWRPLPVPPPSGVPVLLAAVETGPSSYTVRVSDLANVWSESLDRKAICLRGWSENTCIDPSDTPENMAKLLSCLRAALDTCQPDHNTTRITLSPAVPANAGEDGITIEMTCPLPGIGSLKWPIHLAKQQSSALASTLIFPLIQAQSDKSREIQSLIQTVRSKDAILTRLINGLEKSGTGLEHVFTSLSGRKKVTRSDAEDKVERLAPFNERDWREQLANDDTQFTTVDQLARSVFSKDELSPQINVGFDVSPAQDDWWRAFKATTPVPGQKPSSSEPASADGPNAPFSQGGPSDNDDSFQVQSTPPHLRLPASSSVGTVEEATYDDSTVGNNNSRVAKDAPSPALSDDSRQFETRKSPNPRQATDGEERLAARPIRSPSSRGSALHQAEDDSETASEASDSDEQVAALKPEPSTCLPPDSPKGRPNQKSGVIGTIGGSAPKSNSEVTATSLDEEASAAKSARPKRLGRIGGEATASSTESGKIWRGRTSGCAEGLSGTVQVRETSQERADRKREELKQELEKKTAAGPAKKKRRF</sequence>
<feature type="region of interest" description="Disordered" evidence="8">
    <location>
        <begin position="271"/>
        <end position="542"/>
    </location>
</feature>
<dbReference type="InterPro" id="IPR038051">
    <property type="entry name" value="XRCC4-like_N_sf"/>
</dbReference>
<dbReference type="GO" id="GO:0045027">
    <property type="term" value="F:DNA end binding"/>
    <property type="evidence" value="ECO:0007669"/>
    <property type="project" value="TreeGrafter"/>
</dbReference>
<evidence type="ECO:0000256" key="3">
    <source>
        <dbReference type="ARBA" id="ARBA00023125"/>
    </source>
</evidence>
<dbReference type="GO" id="GO:0032807">
    <property type="term" value="C:DNA ligase IV complex"/>
    <property type="evidence" value="ECO:0007669"/>
    <property type="project" value="TreeGrafter"/>
</dbReference>
<dbReference type="Gene3D" id="2.170.210.10">
    <property type="entry name" value="DNA double-strand break repair and VJ recombination XRCC4, N-terminal"/>
    <property type="match status" value="1"/>
</dbReference>
<evidence type="ECO:0000256" key="6">
    <source>
        <dbReference type="ARBA" id="ARBA00025747"/>
    </source>
</evidence>